<dbReference type="Gene3D" id="2.60.40.2610">
    <property type="entry name" value="Outer membrane usher protein FimD, plug domain"/>
    <property type="match status" value="1"/>
</dbReference>
<keyword evidence="5 11" id="KW-1029">Fimbrium biogenesis</keyword>
<protein>
    <submittedName>
        <fullName evidence="14">Fimbrial biogenesis outer membrane usher protein</fullName>
    </submittedName>
</protein>
<dbReference type="PANTHER" id="PTHR30451">
    <property type="entry name" value="OUTER MEMBRANE USHER PROTEIN"/>
    <property type="match status" value="1"/>
</dbReference>
<dbReference type="Proteomes" id="UP001173597">
    <property type="component" value="Unassembled WGS sequence"/>
</dbReference>
<evidence type="ECO:0000256" key="9">
    <source>
        <dbReference type="ARBA" id="ARBA00023157"/>
    </source>
</evidence>
<organism evidence="14 16">
    <name type="scientific">Serratia nevei</name>
    <dbReference type="NCBI Taxonomy" id="2703794"/>
    <lineage>
        <taxon>Bacteria</taxon>
        <taxon>Pseudomonadati</taxon>
        <taxon>Pseudomonadota</taxon>
        <taxon>Gammaproteobacteria</taxon>
        <taxon>Enterobacterales</taxon>
        <taxon>Yersiniaceae</taxon>
        <taxon>Serratia</taxon>
    </lineage>
</organism>
<dbReference type="PROSITE" id="PS01151">
    <property type="entry name" value="FIMBRIAL_USHER"/>
    <property type="match status" value="1"/>
</dbReference>
<dbReference type="GO" id="GO:0009279">
    <property type="term" value="C:cell outer membrane"/>
    <property type="evidence" value="ECO:0007669"/>
    <property type="project" value="UniProtKB-SubCell"/>
</dbReference>
<dbReference type="PANTHER" id="PTHR30451:SF21">
    <property type="entry name" value="FIMBRIAL USHER DOMAIN-CONTAINING PROTEIN YDET-RELATED"/>
    <property type="match status" value="1"/>
</dbReference>
<accession>A0AAW6XAH7</accession>
<dbReference type="Pfam" id="PF13953">
    <property type="entry name" value="PapC_C"/>
    <property type="match status" value="1"/>
</dbReference>
<dbReference type="SUPFAM" id="SSF141729">
    <property type="entry name" value="FimD N-terminal domain-like"/>
    <property type="match status" value="1"/>
</dbReference>
<dbReference type="FunFam" id="3.10.20.410:FF:000001">
    <property type="entry name" value="Fimbrial outer membrane usher protein"/>
    <property type="match status" value="1"/>
</dbReference>
<dbReference type="GO" id="GO:0009297">
    <property type="term" value="P:pilus assembly"/>
    <property type="evidence" value="ECO:0007669"/>
    <property type="project" value="InterPro"/>
</dbReference>
<dbReference type="Proteomes" id="UP001174748">
    <property type="component" value="Unassembled WGS sequence"/>
</dbReference>
<feature type="domain" description="PapC N-terminal" evidence="13">
    <location>
        <begin position="45"/>
        <end position="191"/>
    </location>
</feature>
<comment type="subcellular location">
    <subcellularLocation>
        <location evidence="1 11">Cell outer membrane</location>
        <topology evidence="1 11">Multi-pass membrane protein</topology>
    </subcellularLocation>
</comment>
<evidence type="ECO:0000256" key="8">
    <source>
        <dbReference type="ARBA" id="ARBA00023136"/>
    </source>
</evidence>
<dbReference type="RefSeq" id="WP_236582459.1">
    <property type="nucleotide sequence ID" value="NZ_JARTLO010000027.1"/>
</dbReference>
<evidence type="ECO:0000313" key="17">
    <source>
        <dbReference type="Proteomes" id="UP001174748"/>
    </source>
</evidence>
<evidence type="ECO:0000256" key="3">
    <source>
        <dbReference type="ARBA" id="ARBA00022448"/>
    </source>
</evidence>
<dbReference type="Gene3D" id="2.60.40.2070">
    <property type="match status" value="1"/>
</dbReference>
<evidence type="ECO:0000259" key="13">
    <source>
        <dbReference type="Pfam" id="PF13954"/>
    </source>
</evidence>
<keyword evidence="3 11" id="KW-0813">Transport</keyword>
<sequence>MNRDVKYGWQSGAQRHNGQHRLSSLAWLIAGVLLYGGAAQADYRFSSSLLQIGNTPPTEVDLALFSEADQQPPGEYRVDIFLNEQQRDTRALAFSLQPDGQGREHLQPCLQREDLEGFGVDMAAFPALRQTEGCINLPQAIPGAKAELLFEQQQLKLSIPQAALKRQARGYVPPEQWDSGIPALLSNYTLRGANDRNRQGGGNTSSYFVNLRNGVNWGAWRLRHDGVWNRDEQGQAHWRTLNSYVQRDITQLNGLLTLGDAATPGDIFDSVPLRGLLLASVEEMYPDSLRGYSPVVRGIARSNAEVIVRQNGVVIDQRYVPPGAFEISDLYAVSGSGDLDVTIKESDGTEQRLLVPFASLPVLQREGRLSYGLAAGQYRAPDASADDEKFMQGTLIYGLPLGTTLYGGGQWANRYRSLAIGVGQNLGRAGALSLDVTQSWARRPEEAAQRSERQGKMWRLRYEKSFPLTGTQLSLAGYRHASEGYRTLQQAMQTLGGSNNAATRSRKELSLQQGLGPLPGSLFLSLAEDQSWHEQGKRQSVSLGYNGSLAGVSYGLNYSQNKSYRAQTDRVVALNVSVPLNLWAHNTWGSYGISNAQNGKTLQTLGVNGTALQGDNLNWGLTGGYGNQGEGENGNLTLGYRGSKALLGAGLSLDGQRQRVNYDMQGGVLLHAGGITLSQPLNDTVALVRAPGAGWVSVVNQVGVKTDDRGYAVVPYLSAYRQNMIALDPTTLADDVELGLTSQTVIPTRGAVVLADYQTKVGSRLMVTLTRADGRPVPFGATASLMGSEDGGSIVGDGGLLFLAGAPLSGALHVQWGKQADQQCRANYALPETAGAEIAEIAAQCR</sequence>
<evidence type="ECO:0000256" key="1">
    <source>
        <dbReference type="ARBA" id="ARBA00004571"/>
    </source>
</evidence>
<dbReference type="Gene3D" id="3.10.20.410">
    <property type="match status" value="1"/>
</dbReference>
<evidence type="ECO:0000313" key="14">
    <source>
        <dbReference type="EMBL" id="MDK4767964.1"/>
    </source>
</evidence>
<proteinExistence type="inferred from homology"/>
<dbReference type="InterPro" id="IPR037224">
    <property type="entry name" value="PapC_N_sf"/>
</dbReference>
<name>A0AAW6XAH7_9GAMM</name>
<feature type="domain" description="PapC-like C-terminal" evidence="12">
    <location>
        <begin position="766"/>
        <end position="832"/>
    </location>
</feature>
<dbReference type="InterPro" id="IPR043142">
    <property type="entry name" value="PapC-like_C_sf"/>
</dbReference>
<dbReference type="Pfam" id="PF13954">
    <property type="entry name" value="PapC_N"/>
    <property type="match status" value="1"/>
</dbReference>
<dbReference type="FunFam" id="2.60.40.3110:FF:000001">
    <property type="entry name" value="Putative fimbrial outer membrane usher"/>
    <property type="match status" value="1"/>
</dbReference>
<dbReference type="Pfam" id="PF00577">
    <property type="entry name" value="Usher"/>
    <property type="match status" value="1"/>
</dbReference>
<evidence type="ECO:0000256" key="7">
    <source>
        <dbReference type="ARBA" id="ARBA00022729"/>
    </source>
</evidence>
<dbReference type="InterPro" id="IPR000015">
    <property type="entry name" value="Fimb_usher"/>
</dbReference>
<evidence type="ECO:0000313" key="15">
    <source>
        <dbReference type="EMBL" id="MDK5171603.1"/>
    </source>
</evidence>
<gene>
    <name evidence="14" type="ORF">P9854_19475</name>
    <name evidence="15" type="ORF">P9921_14125</name>
</gene>
<evidence type="ECO:0000256" key="6">
    <source>
        <dbReference type="ARBA" id="ARBA00022692"/>
    </source>
</evidence>
<comment type="similarity">
    <text evidence="2 11">Belongs to the fimbrial export usher family.</text>
</comment>
<keyword evidence="17" id="KW-1185">Reference proteome</keyword>
<evidence type="ECO:0000259" key="12">
    <source>
        <dbReference type="Pfam" id="PF13953"/>
    </source>
</evidence>
<comment type="caution">
    <text evidence="14">The sequence shown here is derived from an EMBL/GenBank/DDBJ whole genome shotgun (WGS) entry which is preliminary data.</text>
</comment>
<dbReference type="InterPro" id="IPR018030">
    <property type="entry name" value="Fimbrial_membr_usher_CS"/>
</dbReference>
<dbReference type="InterPro" id="IPR025885">
    <property type="entry name" value="PapC_N"/>
</dbReference>
<dbReference type="FunFam" id="2.60.40.2610:FF:000001">
    <property type="entry name" value="Outer membrane fimbrial usher protein"/>
    <property type="match status" value="1"/>
</dbReference>
<evidence type="ECO:0000256" key="5">
    <source>
        <dbReference type="ARBA" id="ARBA00022558"/>
    </source>
</evidence>
<dbReference type="GO" id="GO:0015473">
    <property type="term" value="F:fimbrial usher porin activity"/>
    <property type="evidence" value="ECO:0007669"/>
    <property type="project" value="InterPro"/>
</dbReference>
<evidence type="ECO:0000256" key="4">
    <source>
        <dbReference type="ARBA" id="ARBA00022452"/>
    </source>
</evidence>
<keyword evidence="6 11" id="KW-0812">Transmembrane</keyword>
<keyword evidence="7" id="KW-0732">Signal</keyword>
<dbReference type="Gene3D" id="2.60.40.3110">
    <property type="match status" value="1"/>
</dbReference>
<dbReference type="EMBL" id="JARTLO010000027">
    <property type="protein sequence ID" value="MDK4767964.1"/>
    <property type="molecule type" value="Genomic_DNA"/>
</dbReference>
<keyword evidence="4" id="KW-1134">Transmembrane beta strand</keyword>
<keyword evidence="8 11" id="KW-0472">Membrane</keyword>
<evidence type="ECO:0000256" key="11">
    <source>
        <dbReference type="RuleBase" id="RU003884"/>
    </source>
</evidence>
<dbReference type="AlphaFoldDB" id="A0AAW6XAH7"/>
<evidence type="ECO:0000313" key="16">
    <source>
        <dbReference type="Proteomes" id="UP001173597"/>
    </source>
</evidence>
<reference evidence="14" key="1">
    <citation type="submission" date="2023-01" db="EMBL/GenBank/DDBJ databases">
        <title>Genomic dissection of endemic carbapenem resistance: metallo-beta-lactamase gene dissemination through clonal, plasmid and integron transfer pathways.</title>
        <authorList>
            <person name="Macesic N."/>
        </authorList>
    </citation>
    <scope>NUCLEOTIDE SEQUENCE</scope>
    <source>
        <strain evidence="15">CPO382</strain>
        <strain evidence="14">CPO573</strain>
    </source>
</reference>
<dbReference type="InterPro" id="IPR042186">
    <property type="entry name" value="FimD_plug_dom"/>
</dbReference>
<evidence type="ECO:0000256" key="10">
    <source>
        <dbReference type="ARBA" id="ARBA00023237"/>
    </source>
</evidence>
<keyword evidence="10 11" id="KW-0998">Cell outer membrane</keyword>
<dbReference type="InterPro" id="IPR025949">
    <property type="entry name" value="PapC-like_C"/>
</dbReference>
<dbReference type="EMBL" id="JARTOI010000023">
    <property type="protein sequence ID" value="MDK5171603.1"/>
    <property type="molecule type" value="Genomic_DNA"/>
</dbReference>
<evidence type="ECO:0000256" key="2">
    <source>
        <dbReference type="ARBA" id="ARBA00008064"/>
    </source>
</evidence>
<keyword evidence="9" id="KW-1015">Disulfide bond</keyword>